<accession>A0A8H6SXV3</accession>
<protein>
    <submittedName>
        <fullName evidence="1">Uncharacterized protein</fullName>
    </submittedName>
</protein>
<gene>
    <name evidence="1" type="ORF">HMN09_00671900</name>
</gene>
<organism evidence="1 2">
    <name type="scientific">Mycena chlorophos</name>
    <name type="common">Agaric fungus</name>
    <name type="synonym">Agaricus chlorophos</name>
    <dbReference type="NCBI Taxonomy" id="658473"/>
    <lineage>
        <taxon>Eukaryota</taxon>
        <taxon>Fungi</taxon>
        <taxon>Dikarya</taxon>
        <taxon>Basidiomycota</taxon>
        <taxon>Agaricomycotina</taxon>
        <taxon>Agaricomycetes</taxon>
        <taxon>Agaricomycetidae</taxon>
        <taxon>Agaricales</taxon>
        <taxon>Marasmiineae</taxon>
        <taxon>Mycenaceae</taxon>
        <taxon>Mycena</taxon>
    </lineage>
</organism>
<proteinExistence type="predicted"/>
<dbReference type="Proteomes" id="UP000613580">
    <property type="component" value="Unassembled WGS sequence"/>
</dbReference>
<dbReference type="OrthoDB" id="411632at2759"/>
<evidence type="ECO:0000313" key="1">
    <source>
        <dbReference type="EMBL" id="KAF7308240.1"/>
    </source>
</evidence>
<dbReference type="AlphaFoldDB" id="A0A8H6SXV3"/>
<sequence length="528" mass="60841">MRVLLAESEVLGHPCLRAAVRGIASRPRRTVVNYTHACSSPRDPQEIRKPAKVTLRPIKAYLSFRTRCCRLDFFRGMAPTPTARERVFLEHKLDLTPVDRPLFAWPTRASRSPKDYLPYYQRPFGRAVAEWQAELFGLDKLDYRTEPEIPPLRPDAPTLIAIFYPDSDVKPRRPLSNYLDRIERLARMGEQTILYAPRSLAPTLRQMRPNDPHWHIIDDYETIWDIPNNAYQQHNFTHLQSSLFYQYSGYSKVWGWYPDATRDHAHRSASYNAKAFVSYDAIMRNPFGSTSWMYVDAGILDQIGPFDETGALWGDVIRSSLSPEKFAHAISMSGDTGVVVGEYMQSPAYGTKDINHPCWTDPTALGWLCHTFIAHAYVGSSLGMLNYSVRFMQTVDDMDANSIYSAREEFVMPWVAVRYPNTIFSIPWLPVPAPLWCQWQYPIKVCFSDLGGPESLPPIVDPISTIYCPGYTPRRPNLAGTGLYRRTLQSVAYTWFRQWYYSCGLRWLTKEWRNTFGRSQVTDWLLGL</sequence>
<dbReference type="EMBL" id="JACAZE010000008">
    <property type="protein sequence ID" value="KAF7308240.1"/>
    <property type="molecule type" value="Genomic_DNA"/>
</dbReference>
<evidence type="ECO:0000313" key="2">
    <source>
        <dbReference type="Proteomes" id="UP000613580"/>
    </source>
</evidence>
<comment type="caution">
    <text evidence="1">The sequence shown here is derived from an EMBL/GenBank/DDBJ whole genome shotgun (WGS) entry which is preliminary data.</text>
</comment>
<reference evidence="1" key="1">
    <citation type="submission" date="2020-05" db="EMBL/GenBank/DDBJ databases">
        <title>Mycena genomes resolve the evolution of fungal bioluminescence.</title>
        <authorList>
            <person name="Tsai I.J."/>
        </authorList>
    </citation>
    <scope>NUCLEOTIDE SEQUENCE</scope>
    <source>
        <strain evidence="1">110903Hualien_Pintung</strain>
    </source>
</reference>
<keyword evidence="2" id="KW-1185">Reference proteome</keyword>
<name>A0A8H6SXV3_MYCCL</name>